<dbReference type="Gene3D" id="2.10.70.10">
    <property type="entry name" value="Complement Module, domain 1"/>
    <property type="match status" value="2"/>
</dbReference>
<dbReference type="InterPro" id="IPR001881">
    <property type="entry name" value="EGF-like_Ca-bd_dom"/>
</dbReference>
<dbReference type="PRINTS" id="PR00480">
    <property type="entry name" value="ASTACIN"/>
</dbReference>
<keyword evidence="7" id="KW-0732">Signal</keyword>
<dbReference type="RefSeq" id="XP_013381380.1">
    <property type="nucleotide sequence ID" value="XM_013525926.1"/>
</dbReference>
<evidence type="ECO:0000256" key="9">
    <source>
        <dbReference type="ARBA" id="ARBA00022801"/>
    </source>
</evidence>
<dbReference type="FunFam" id="2.10.25.10:FF:000009">
    <property type="entry name" value="Low-density lipoprotein receptor isoform 1"/>
    <property type="match status" value="1"/>
</dbReference>
<comment type="caution">
    <text evidence="18">Lacks conserved residue(s) required for the propagation of feature annotation.</text>
</comment>
<dbReference type="GO" id="GO:0008270">
    <property type="term" value="F:zinc ion binding"/>
    <property type="evidence" value="ECO:0007669"/>
    <property type="project" value="UniProtKB-UniRule"/>
</dbReference>
<dbReference type="Proteomes" id="UP000085678">
    <property type="component" value="Unplaced"/>
</dbReference>
<dbReference type="PROSITE" id="PS50923">
    <property type="entry name" value="SUSHI"/>
    <property type="match status" value="2"/>
</dbReference>
<dbReference type="OrthoDB" id="291007at2759"/>
<keyword evidence="16" id="KW-0675">Receptor</keyword>
<dbReference type="Pfam" id="PF07645">
    <property type="entry name" value="EGF_CA"/>
    <property type="match status" value="2"/>
</dbReference>
<dbReference type="GO" id="GO:0006897">
    <property type="term" value="P:endocytosis"/>
    <property type="evidence" value="ECO:0007669"/>
    <property type="project" value="UniProtKB-KW"/>
</dbReference>
<dbReference type="PANTHER" id="PTHR10127:SF780">
    <property type="entry name" value="METALLOENDOPEPTIDASE"/>
    <property type="match status" value="1"/>
</dbReference>
<dbReference type="InterPro" id="IPR000152">
    <property type="entry name" value="EGF-type_Asp/Asn_hydroxyl_site"/>
</dbReference>
<dbReference type="PROSITE" id="PS51864">
    <property type="entry name" value="ASTACIN"/>
    <property type="match status" value="1"/>
</dbReference>
<evidence type="ECO:0000256" key="21">
    <source>
        <dbReference type="RuleBase" id="RU361183"/>
    </source>
</evidence>
<evidence type="ECO:0000256" key="15">
    <source>
        <dbReference type="ARBA" id="ARBA00023157"/>
    </source>
</evidence>
<keyword evidence="5" id="KW-0812">Transmembrane</keyword>
<protein>
    <recommendedName>
        <fullName evidence="21">Metalloendopeptidase</fullName>
        <ecNumber evidence="21">3.4.24.-</ecNumber>
    </recommendedName>
</protein>
<feature type="domain" description="Peptidase M12A" evidence="25">
    <location>
        <begin position="79"/>
        <end position="270"/>
    </location>
</feature>
<reference evidence="27" key="2">
    <citation type="submission" date="2025-08" db="UniProtKB">
        <authorList>
            <consortium name="RefSeq"/>
        </authorList>
    </citation>
    <scope>IDENTIFICATION</scope>
</reference>
<accession>A0A1S3H5G5</accession>
<dbReference type="GO" id="GO:0006508">
    <property type="term" value="P:proteolysis"/>
    <property type="evidence" value="ECO:0007669"/>
    <property type="project" value="UniProtKB-KW"/>
</dbReference>
<dbReference type="PROSITE" id="PS01186">
    <property type="entry name" value="EGF_2"/>
    <property type="match status" value="1"/>
</dbReference>
<dbReference type="PROSITE" id="PS50026">
    <property type="entry name" value="EGF_3"/>
    <property type="match status" value="1"/>
</dbReference>
<keyword evidence="9 20" id="KW-0378">Hydrolase</keyword>
<dbReference type="SUPFAM" id="SSF57535">
    <property type="entry name" value="Complement control module/SCR domain"/>
    <property type="match status" value="2"/>
</dbReference>
<evidence type="ECO:0000313" key="27">
    <source>
        <dbReference type="RefSeq" id="XP_013381380.1"/>
    </source>
</evidence>
<sequence length="889" mass="98369">MKCVEMKTPGPLWLRSLGGFLVFAIALSGVTGRSDALPLEEVEEKLTRHTRATEEEERLSALYGDNFEGDIVLPTGSRNAIRNFNQKWTKGVVPYVIEGNVASKGRSAISAAIADYNRFTCIRFIPRTNENAYVSFSSAKQGCYSSIGRTGRKQIINLQNSGCYYKDIVIHEMMHAIGFWHEQSRPDRDTYIRVLFQNVKSGKQHNFNIARGSTTQQLPYDYHSVMHYSRKAFSKNGKPTLESKTSEKIDPADELTSIDKRKIAFLYYCEGRDFNECQVNNGGCQQTCLNTEGSFRCTCRQGYNLTADGKTCRQTWTCATYGCQHYCNQQNVTYEPGCSCKTGFKLNDDKRTCSDIDECASGQNSCSDICVNEIGSYHCECPTGKILANNRTSCIDPRPYICPQPPSPLYGSNDCDKPSYQPDSVCTQSCPQGFNMIGDATMTCQDNGAWTNLNTRCEDINECETNSGGCNELCFNHPGGYNCGCNRDGFSLDKDGKTCIDTEPPVITVCSRNIAVPTLPTQDFAMVTFEEVKYTDNVGATVISGPPSNIANLPIGIHQVKYVVADEAGNNATCAFVIQVKDVEDPVFSGCPASRTIYNDQGVFRVLVNYADPVASDNSGNVTVRVTSPEGKMFPFGTTTVTYLATDDSDNYAICRFTVSVTRPAACPKLADPINGHLTCFAWAHGYACTAHCDEGYEFLEAPPTRYVCGPSGVWFPNATVPSCYKTVQPQEAYISFVAEYTAPCRDTDTWKKQVTDEYQRLNNNGQFNFLCPKDGNITCAFTPPFVRCAPDNASFATGFFLAGDLKAYPDIGRLVAEQTTAIQKQQHSQFFLVVYLRQPKAMFAVPKVDPENRKLVPQAELMCGPRQVAYRNKCVMCPDGHTCDNGLP</sequence>
<dbReference type="PANTHER" id="PTHR10127">
    <property type="entry name" value="DISCOIDIN, CUB, EGF, LAMININ , AND ZINC METALLOPROTEASE DOMAIN CONTAINING"/>
    <property type="match status" value="1"/>
</dbReference>
<feature type="disulfide bond" evidence="19">
    <location>
        <begin position="430"/>
        <end position="457"/>
    </location>
</feature>
<dbReference type="KEGG" id="lak:106152376"/>
<evidence type="ECO:0000259" key="24">
    <source>
        <dbReference type="PROSITE" id="PS50923"/>
    </source>
</evidence>
<dbReference type="InterPro" id="IPR035976">
    <property type="entry name" value="Sushi/SCR/CCP_sf"/>
</dbReference>
<dbReference type="InterPro" id="IPR018097">
    <property type="entry name" value="EGF_Ca-bd_CS"/>
</dbReference>
<dbReference type="InterPro" id="IPR003410">
    <property type="entry name" value="HYR_dom"/>
</dbReference>
<gene>
    <name evidence="27" type="primary">LOC106152376</name>
</gene>
<dbReference type="Pfam" id="PF01400">
    <property type="entry name" value="Astacin"/>
    <property type="match status" value="1"/>
</dbReference>
<feature type="domain" description="EGF-like" evidence="22">
    <location>
        <begin position="273"/>
        <end position="313"/>
    </location>
</feature>
<keyword evidence="19" id="KW-0768">Sushi</keyword>
<feature type="domain" description="Sushi" evidence="24">
    <location>
        <begin position="665"/>
        <end position="726"/>
    </location>
</feature>
<comment type="cofactor">
    <cofactor evidence="20 21">
        <name>Zn(2+)</name>
        <dbReference type="ChEBI" id="CHEBI:29105"/>
    </cofactor>
    <text evidence="20 21">Binds 1 zinc ion per subunit.</text>
</comment>
<keyword evidence="8" id="KW-0677">Repeat</keyword>
<dbReference type="AlphaFoldDB" id="A0A1S3H5G5"/>
<keyword evidence="26" id="KW-1185">Reference proteome</keyword>
<dbReference type="GO" id="GO:0004222">
    <property type="term" value="F:metalloendopeptidase activity"/>
    <property type="evidence" value="ECO:0007669"/>
    <property type="project" value="UniProtKB-UniRule"/>
</dbReference>
<dbReference type="InterPro" id="IPR006026">
    <property type="entry name" value="Peptidase_Metallo"/>
</dbReference>
<dbReference type="InterPro" id="IPR024079">
    <property type="entry name" value="MetalloPept_cat_dom_sf"/>
</dbReference>
<evidence type="ECO:0000256" key="13">
    <source>
        <dbReference type="ARBA" id="ARBA00023136"/>
    </source>
</evidence>
<evidence type="ECO:0000256" key="14">
    <source>
        <dbReference type="ARBA" id="ARBA00023145"/>
    </source>
</evidence>
<evidence type="ECO:0000256" key="16">
    <source>
        <dbReference type="ARBA" id="ARBA00023170"/>
    </source>
</evidence>
<dbReference type="EC" id="3.4.24.-" evidence="21"/>
<dbReference type="Gene3D" id="3.40.390.10">
    <property type="entry name" value="Collagenase (Catalytic Domain)"/>
    <property type="match status" value="1"/>
</dbReference>
<dbReference type="SMART" id="SM00181">
    <property type="entry name" value="EGF"/>
    <property type="match status" value="4"/>
</dbReference>
<dbReference type="InterPro" id="IPR001506">
    <property type="entry name" value="Peptidase_M12A"/>
</dbReference>
<dbReference type="InterPro" id="IPR034035">
    <property type="entry name" value="Astacin-like_dom"/>
</dbReference>
<name>A0A1S3H5G5_LINAN</name>
<dbReference type="PROSITE" id="PS50825">
    <property type="entry name" value="HYR"/>
    <property type="match status" value="2"/>
</dbReference>
<evidence type="ECO:0000256" key="10">
    <source>
        <dbReference type="ARBA" id="ARBA00022833"/>
    </source>
</evidence>
<dbReference type="FunFam" id="2.10.25.10:FF:000010">
    <property type="entry name" value="Pro-epidermal growth factor"/>
    <property type="match status" value="1"/>
</dbReference>
<evidence type="ECO:0000313" key="26">
    <source>
        <dbReference type="Proteomes" id="UP000085678"/>
    </source>
</evidence>
<keyword evidence="6 20" id="KW-0479">Metal-binding</keyword>
<feature type="domain" description="HYR" evidence="23">
    <location>
        <begin position="581"/>
        <end position="663"/>
    </location>
</feature>
<dbReference type="CDD" id="cd00054">
    <property type="entry name" value="EGF_CA"/>
    <property type="match status" value="2"/>
</dbReference>
<feature type="binding site" evidence="20">
    <location>
        <position position="171"/>
    </location>
    <ligand>
        <name>Zn(2+)</name>
        <dbReference type="ChEBI" id="CHEBI:29105"/>
        <note>catalytic</note>
    </ligand>
</feature>
<dbReference type="InterPro" id="IPR000436">
    <property type="entry name" value="Sushi_SCR_CCP_dom"/>
</dbReference>
<evidence type="ECO:0000256" key="3">
    <source>
        <dbReference type="ARBA" id="ARBA00022583"/>
    </source>
</evidence>
<comment type="subcellular location">
    <subcellularLocation>
        <location evidence="1">Membrane</location>
        <topology evidence="1">Single-pass type I membrane protein</topology>
    </subcellularLocation>
</comment>
<dbReference type="SUPFAM" id="SSF55486">
    <property type="entry name" value="Metalloproteases ('zincins'), catalytic domain"/>
    <property type="match status" value="1"/>
</dbReference>
<feature type="binding site" evidence="20">
    <location>
        <position position="181"/>
    </location>
    <ligand>
        <name>Zn(2+)</name>
        <dbReference type="ChEBI" id="CHEBI:29105"/>
        <note>catalytic</note>
    </ligand>
</feature>
<dbReference type="FunFam" id="3.40.390.10:FF:000015">
    <property type="entry name" value="Meprin A subunit"/>
    <property type="match status" value="1"/>
</dbReference>
<evidence type="ECO:0000259" key="22">
    <source>
        <dbReference type="PROSITE" id="PS50026"/>
    </source>
</evidence>
<evidence type="ECO:0000256" key="19">
    <source>
        <dbReference type="PROSITE-ProRule" id="PRU00302"/>
    </source>
</evidence>
<dbReference type="InterPro" id="IPR049883">
    <property type="entry name" value="NOTCH1_EGF-like"/>
</dbReference>
<dbReference type="Gene3D" id="2.10.25.10">
    <property type="entry name" value="Laminin"/>
    <property type="match status" value="4"/>
</dbReference>
<evidence type="ECO:0000256" key="1">
    <source>
        <dbReference type="ARBA" id="ARBA00004479"/>
    </source>
</evidence>
<feature type="domain" description="Sushi" evidence="24">
    <location>
        <begin position="400"/>
        <end position="459"/>
    </location>
</feature>
<keyword evidence="17" id="KW-0325">Glycoprotein</keyword>
<evidence type="ECO:0000256" key="4">
    <source>
        <dbReference type="ARBA" id="ARBA00022670"/>
    </source>
</evidence>
<dbReference type="InParanoid" id="A0A1S3H5G5"/>
<keyword evidence="4 20" id="KW-0645">Protease</keyword>
<keyword evidence="2 18" id="KW-0245">EGF-like domain</keyword>
<dbReference type="CDD" id="cd00033">
    <property type="entry name" value="CCP"/>
    <property type="match status" value="2"/>
</dbReference>
<dbReference type="SMART" id="SM00032">
    <property type="entry name" value="CCP"/>
    <property type="match status" value="2"/>
</dbReference>
<dbReference type="Pfam" id="PF14670">
    <property type="entry name" value="FXa_inhibition"/>
    <property type="match status" value="1"/>
</dbReference>
<feature type="domain" description="HYR" evidence="23">
    <location>
        <begin position="500"/>
        <end position="580"/>
    </location>
</feature>
<dbReference type="InterPro" id="IPR009030">
    <property type="entry name" value="Growth_fac_rcpt_cys_sf"/>
</dbReference>
<keyword evidence="14" id="KW-0865">Zymogen</keyword>
<dbReference type="PROSITE" id="PS01187">
    <property type="entry name" value="EGF_CA"/>
    <property type="match status" value="2"/>
</dbReference>
<keyword evidence="12 20" id="KW-0482">Metalloprotease</keyword>
<keyword evidence="10 20" id="KW-0862">Zinc</keyword>
<evidence type="ECO:0000256" key="18">
    <source>
        <dbReference type="PROSITE-ProRule" id="PRU00076"/>
    </source>
</evidence>
<evidence type="ECO:0000256" key="5">
    <source>
        <dbReference type="ARBA" id="ARBA00022692"/>
    </source>
</evidence>
<evidence type="ECO:0000256" key="17">
    <source>
        <dbReference type="ARBA" id="ARBA00023180"/>
    </source>
</evidence>
<evidence type="ECO:0000259" key="23">
    <source>
        <dbReference type="PROSITE" id="PS50825"/>
    </source>
</evidence>
<dbReference type="SUPFAM" id="SSF57184">
    <property type="entry name" value="Growth factor receptor domain"/>
    <property type="match status" value="1"/>
</dbReference>
<proteinExistence type="predicted"/>
<evidence type="ECO:0000256" key="12">
    <source>
        <dbReference type="ARBA" id="ARBA00023049"/>
    </source>
</evidence>
<feature type="binding site" evidence="20">
    <location>
        <position position="175"/>
    </location>
    <ligand>
        <name>Zn(2+)</name>
        <dbReference type="ChEBI" id="CHEBI:29105"/>
        <note>catalytic</note>
    </ligand>
</feature>
<keyword evidence="13" id="KW-0472">Membrane</keyword>
<dbReference type="InterPro" id="IPR000742">
    <property type="entry name" value="EGF"/>
</dbReference>
<keyword evidence="11" id="KW-1133">Transmembrane helix</keyword>
<evidence type="ECO:0000256" key="11">
    <source>
        <dbReference type="ARBA" id="ARBA00022989"/>
    </source>
</evidence>
<dbReference type="Pfam" id="PF02494">
    <property type="entry name" value="HYR"/>
    <property type="match status" value="2"/>
</dbReference>
<dbReference type="SMART" id="SM00179">
    <property type="entry name" value="EGF_CA"/>
    <property type="match status" value="3"/>
</dbReference>
<evidence type="ECO:0000256" key="7">
    <source>
        <dbReference type="ARBA" id="ARBA00022729"/>
    </source>
</evidence>
<dbReference type="GO" id="GO:0016020">
    <property type="term" value="C:membrane"/>
    <property type="evidence" value="ECO:0007669"/>
    <property type="project" value="UniProtKB-SubCell"/>
</dbReference>
<organism evidence="26 27">
    <name type="scientific">Lingula anatina</name>
    <name type="common">Brachiopod</name>
    <name type="synonym">Lingula unguis</name>
    <dbReference type="NCBI Taxonomy" id="7574"/>
    <lineage>
        <taxon>Eukaryota</taxon>
        <taxon>Metazoa</taxon>
        <taxon>Spiralia</taxon>
        <taxon>Lophotrochozoa</taxon>
        <taxon>Brachiopoda</taxon>
        <taxon>Linguliformea</taxon>
        <taxon>Lingulata</taxon>
        <taxon>Lingulida</taxon>
        <taxon>Linguloidea</taxon>
        <taxon>Lingulidae</taxon>
        <taxon>Lingula</taxon>
    </lineage>
</organism>
<keyword evidence="3" id="KW-0254">Endocytosis</keyword>
<dbReference type="SMART" id="SM00235">
    <property type="entry name" value="ZnMc"/>
    <property type="match status" value="1"/>
</dbReference>
<dbReference type="PROSITE" id="PS00010">
    <property type="entry name" value="ASX_HYDROXYL"/>
    <property type="match status" value="2"/>
</dbReference>
<evidence type="ECO:0000256" key="6">
    <source>
        <dbReference type="ARBA" id="ARBA00022723"/>
    </source>
</evidence>
<dbReference type="GeneID" id="106152376"/>
<evidence type="ECO:0000256" key="2">
    <source>
        <dbReference type="ARBA" id="ARBA00022536"/>
    </source>
</evidence>
<dbReference type="GO" id="GO:0005509">
    <property type="term" value="F:calcium ion binding"/>
    <property type="evidence" value="ECO:0007669"/>
    <property type="project" value="InterPro"/>
</dbReference>
<dbReference type="SUPFAM" id="SSF57196">
    <property type="entry name" value="EGF/Laminin"/>
    <property type="match status" value="1"/>
</dbReference>
<evidence type="ECO:0000256" key="8">
    <source>
        <dbReference type="ARBA" id="ARBA00022737"/>
    </source>
</evidence>
<feature type="active site" evidence="20">
    <location>
        <position position="172"/>
    </location>
</feature>
<dbReference type="CDD" id="cd04280">
    <property type="entry name" value="ZnMc_astacin_like"/>
    <property type="match status" value="1"/>
</dbReference>
<evidence type="ECO:0000259" key="25">
    <source>
        <dbReference type="PROSITE" id="PS51864"/>
    </source>
</evidence>
<reference evidence="27" key="1">
    <citation type="journal article" date="2015" name="Nat. Commun.">
        <title>The Lingula genome provides insights into brachiopod evolution and the origin of phosphate biomineralization.</title>
        <authorList>
            <person name="Luo Y.J."/>
            <person name="Takeuchi T."/>
            <person name="Koyanagi R."/>
            <person name="Yamada L."/>
            <person name="Kanda M."/>
            <person name="Khalturina M."/>
            <person name="Fujie M."/>
            <person name="Yamasaki S.I."/>
            <person name="Endo K."/>
            <person name="Satoh N."/>
        </authorList>
    </citation>
    <scope>NUCLEOTIDE SEQUENCE</scope>
</reference>
<keyword evidence="15 19" id="KW-1015">Disulfide bond</keyword>
<evidence type="ECO:0000256" key="20">
    <source>
        <dbReference type="PROSITE-ProRule" id="PRU01211"/>
    </source>
</evidence>
<dbReference type="Pfam" id="PF00084">
    <property type="entry name" value="Sushi"/>
    <property type="match status" value="1"/>
</dbReference>